<dbReference type="RefSeq" id="WP_026540698.1">
    <property type="nucleotide sequence ID" value="NZ_JAVDRC010000001.1"/>
</dbReference>
<evidence type="ECO:0000256" key="14">
    <source>
        <dbReference type="PIRNR" id="PIRNR006404"/>
    </source>
</evidence>
<dbReference type="Proteomes" id="UP001448614">
    <property type="component" value="Unassembled WGS sequence"/>
</dbReference>
<feature type="transmembrane region" description="Helical" evidence="14">
    <location>
        <begin position="22"/>
        <end position="45"/>
    </location>
</feature>
<feature type="transmembrane region" description="Helical" evidence="14">
    <location>
        <begin position="224"/>
        <end position="245"/>
    </location>
</feature>
<keyword evidence="13 14" id="KW-0472">Membrane</keyword>
<reference evidence="16 17" key="1">
    <citation type="journal article" date="2024" name="Appl. Microbiol. Biotechnol.">
        <title>Biosynthetic gene clusters with biotechnological applications in novel Antarctic isolates from Actinomycetota.</title>
        <authorList>
            <person name="Bruna P."/>
            <person name="Nunez-Montero K."/>
            <person name="Contreras M.J."/>
            <person name="Leal K."/>
            <person name="Garcia M."/>
            <person name="Abanto M."/>
            <person name="Barrientos L."/>
        </authorList>
    </citation>
    <scope>NUCLEOTIDE SEQUENCE [LARGE SCALE GENOMIC DNA]</scope>
    <source>
        <strain evidence="16 17">Se16.17</strain>
    </source>
</reference>
<evidence type="ECO:0000313" key="16">
    <source>
        <dbReference type="EMBL" id="MEO3942999.1"/>
    </source>
</evidence>
<comment type="caution">
    <text evidence="16">The sequence shown here is derived from an EMBL/GenBank/DDBJ whole genome shotgun (WGS) entry which is preliminary data.</text>
</comment>
<keyword evidence="6 14" id="KW-0479">Metal-binding</keyword>
<keyword evidence="3 14" id="KW-1003">Cell membrane</keyword>
<evidence type="ECO:0000259" key="15">
    <source>
        <dbReference type="Pfam" id="PF02163"/>
    </source>
</evidence>
<dbReference type="CDD" id="cd06164">
    <property type="entry name" value="S2P-M50_SpoIVFB_CBS"/>
    <property type="match status" value="1"/>
</dbReference>
<keyword evidence="5 14" id="KW-0812">Transmembrane</keyword>
<dbReference type="InterPro" id="IPR046342">
    <property type="entry name" value="CBS_dom_sf"/>
</dbReference>
<dbReference type="GO" id="GO:0006508">
    <property type="term" value="P:proteolysis"/>
    <property type="evidence" value="ECO:0007669"/>
    <property type="project" value="UniProtKB-KW"/>
</dbReference>
<evidence type="ECO:0000256" key="11">
    <source>
        <dbReference type="ARBA" id="ARBA00023049"/>
    </source>
</evidence>
<keyword evidence="7" id="KW-0677">Repeat</keyword>
<comment type="similarity">
    <text evidence="2 14">Belongs to the peptidase M50B family.</text>
</comment>
<feature type="domain" description="Peptidase M50" evidence="15">
    <location>
        <begin position="150"/>
        <end position="191"/>
    </location>
</feature>
<keyword evidence="11 14" id="KW-0482">Metalloprotease</keyword>
<feature type="transmembrane region" description="Helical" evidence="14">
    <location>
        <begin position="117"/>
        <end position="137"/>
    </location>
</feature>
<evidence type="ECO:0000256" key="10">
    <source>
        <dbReference type="ARBA" id="ARBA00022989"/>
    </source>
</evidence>
<evidence type="ECO:0000256" key="3">
    <source>
        <dbReference type="ARBA" id="ARBA00022475"/>
    </source>
</evidence>
<evidence type="ECO:0000256" key="1">
    <source>
        <dbReference type="ARBA" id="ARBA00004651"/>
    </source>
</evidence>
<organism evidence="16 17">
    <name type="scientific">Paenarthrobacter nicotinovorans</name>
    <name type="common">Arthrobacter nicotinovorans</name>
    <dbReference type="NCBI Taxonomy" id="29320"/>
    <lineage>
        <taxon>Bacteria</taxon>
        <taxon>Bacillati</taxon>
        <taxon>Actinomycetota</taxon>
        <taxon>Actinomycetes</taxon>
        <taxon>Micrococcales</taxon>
        <taxon>Micrococcaceae</taxon>
        <taxon>Paenarthrobacter</taxon>
    </lineage>
</organism>
<proteinExistence type="inferred from homology"/>
<evidence type="ECO:0000256" key="7">
    <source>
        <dbReference type="ARBA" id="ARBA00022737"/>
    </source>
</evidence>
<dbReference type="Pfam" id="PF02163">
    <property type="entry name" value="Peptidase_M50"/>
    <property type="match status" value="2"/>
</dbReference>
<dbReference type="InterPro" id="IPR016483">
    <property type="entry name" value="UCP006404_Pept_M50_CBS"/>
</dbReference>
<dbReference type="GO" id="GO:0008233">
    <property type="term" value="F:peptidase activity"/>
    <property type="evidence" value="ECO:0007669"/>
    <property type="project" value="UniProtKB-KW"/>
</dbReference>
<evidence type="ECO:0000256" key="8">
    <source>
        <dbReference type="ARBA" id="ARBA00022801"/>
    </source>
</evidence>
<name>A0ABV0GWV1_PAENI</name>
<dbReference type="SUPFAM" id="SSF54631">
    <property type="entry name" value="CBS-domain pair"/>
    <property type="match status" value="1"/>
</dbReference>
<protein>
    <recommendedName>
        <fullName evidence="14">Zinc metalloprotease</fullName>
    </recommendedName>
</protein>
<comment type="cofactor">
    <cofactor evidence="14">
        <name>Zn(2+)</name>
        <dbReference type="ChEBI" id="CHEBI:29105"/>
    </cofactor>
    <text evidence="14">Binds 1 zinc ion per subunit.</text>
</comment>
<keyword evidence="8 14" id="KW-0378">Hydrolase</keyword>
<evidence type="ECO:0000256" key="5">
    <source>
        <dbReference type="ARBA" id="ARBA00022692"/>
    </source>
</evidence>
<evidence type="ECO:0000256" key="6">
    <source>
        <dbReference type="ARBA" id="ARBA00022723"/>
    </source>
</evidence>
<feature type="domain" description="Peptidase M50" evidence="15">
    <location>
        <begin position="67"/>
        <end position="138"/>
    </location>
</feature>
<evidence type="ECO:0000256" key="4">
    <source>
        <dbReference type="ARBA" id="ARBA00022670"/>
    </source>
</evidence>
<evidence type="ECO:0000313" key="17">
    <source>
        <dbReference type="Proteomes" id="UP001448614"/>
    </source>
</evidence>
<keyword evidence="10 14" id="KW-1133">Transmembrane helix</keyword>
<feature type="transmembrane region" description="Helical" evidence="14">
    <location>
        <begin position="149"/>
        <end position="167"/>
    </location>
</feature>
<sequence length="387" mass="40162">MTSSATPHHATTKKDGIPLGKIAGIPVYLAYSWFVIAGFTVIVYGPALLVRMPDLGVGAYFVALGYALLLAVSVLVHELAHALSAKVFKWPTEKIVLNLWGGHTQFENFTASPGRSVVVALAGPASNFVLAAGMWAVLSTGALNGVSDILANILMWANLLIGLFNILPGLPLDGGRLVESAVWKATGDQDKGTIAAGWSGRIIVAALVIWFIGLPLISGSPLDINLMLITVLVCGFLWMGASSSIHHAKLRSRLYLVSAAGLAERAVGVPNSATVADVLDISPAGSPAVVICGPDGKPQGVVDFGAAAAVPPQSTTTTPVTAVAHALGAGAYVPEWSKGQELIQYLARLEGGEYAVVDHNGIVTGLLRQQAVVTAITGKEARRSGRA</sequence>
<evidence type="ECO:0000256" key="2">
    <source>
        <dbReference type="ARBA" id="ARBA00007931"/>
    </source>
</evidence>
<dbReference type="EMBL" id="JBBMFV010000004">
    <property type="protein sequence ID" value="MEO3942999.1"/>
    <property type="molecule type" value="Genomic_DNA"/>
</dbReference>
<gene>
    <name evidence="16" type="ORF">V3C41_18170</name>
</gene>
<dbReference type="InterPro" id="IPR008915">
    <property type="entry name" value="Peptidase_M50"/>
</dbReference>
<evidence type="ECO:0000256" key="12">
    <source>
        <dbReference type="ARBA" id="ARBA00023122"/>
    </source>
</evidence>
<dbReference type="PIRSF" id="PIRSF006404">
    <property type="entry name" value="UCP006404_Pept_M50_CBS"/>
    <property type="match status" value="1"/>
</dbReference>
<evidence type="ECO:0000256" key="9">
    <source>
        <dbReference type="ARBA" id="ARBA00022833"/>
    </source>
</evidence>
<keyword evidence="17" id="KW-1185">Reference proteome</keyword>
<accession>A0ABV0GWV1</accession>
<evidence type="ECO:0000256" key="13">
    <source>
        <dbReference type="ARBA" id="ARBA00023136"/>
    </source>
</evidence>
<comment type="subcellular location">
    <subcellularLocation>
        <location evidence="1 14">Cell membrane</location>
        <topology evidence="1 14">Multi-pass membrane protein</topology>
    </subcellularLocation>
</comment>
<feature type="transmembrane region" description="Helical" evidence="14">
    <location>
        <begin position="198"/>
        <end position="218"/>
    </location>
</feature>
<keyword evidence="12" id="KW-0129">CBS domain</keyword>
<keyword evidence="9 14" id="KW-0862">Zinc</keyword>
<feature type="transmembrane region" description="Helical" evidence="14">
    <location>
        <begin position="57"/>
        <end position="76"/>
    </location>
</feature>
<keyword evidence="4 14" id="KW-0645">Protease</keyword>
<dbReference type="PANTHER" id="PTHR39188:SF3">
    <property type="entry name" value="STAGE IV SPORULATION PROTEIN FB"/>
    <property type="match status" value="1"/>
</dbReference>
<dbReference type="PANTHER" id="PTHR39188">
    <property type="entry name" value="MEMBRANE-ASSOCIATED ZINC METALLOPROTEASE M50B"/>
    <property type="match status" value="1"/>
</dbReference>